<evidence type="ECO:0000313" key="2">
    <source>
        <dbReference type="Proteomes" id="UP000245626"/>
    </source>
</evidence>
<gene>
    <name evidence="1" type="ORF">IE53DRAFT_383794</name>
</gene>
<organism evidence="1 2">
    <name type="scientific">Violaceomyces palustris</name>
    <dbReference type="NCBI Taxonomy" id="1673888"/>
    <lineage>
        <taxon>Eukaryota</taxon>
        <taxon>Fungi</taxon>
        <taxon>Dikarya</taxon>
        <taxon>Basidiomycota</taxon>
        <taxon>Ustilaginomycotina</taxon>
        <taxon>Ustilaginomycetes</taxon>
        <taxon>Violaceomycetales</taxon>
        <taxon>Violaceomycetaceae</taxon>
        <taxon>Violaceomyces</taxon>
    </lineage>
</organism>
<protein>
    <submittedName>
        <fullName evidence="1">WD40 repeat-like protein</fullName>
    </submittedName>
</protein>
<accession>A0ACD0P6B8</accession>
<evidence type="ECO:0000313" key="1">
    <source>
        <dbReference type="EMBL" id="PWN53660.1"/>
    </source>
</evidence>
<dbReference type="Proteomes" id="UP000245626">
    <property type="component" value="Unassembled WGS sequence"/>
</dbReference>
<proteinExistence type="predicted"/>
<dbReference type="EMBL" id="KZ819714">
    <property type="protein sequence ID" value="PWN53660.1"/>
    <property type="molecule type" value="Genomic_DNA"/>
</dbReference>
<sequence length="1121" mass="121169">MCSPNVHFEKLSLSQQPTPILASEQQAPYAPPTSSTASIPYAFPYYHHHQHPQLNPSNPTASSSLASSISSLSADNAPHLSHTISHHNTSVLSLAVDHVNNLVFSGSQSESIHVWDLTTYQLTASLHGHTASVLALELAPEKGWLFSSSGDNTVRVWDTKALAPLYVIYPAEDNVGDIFALKWCPKLETLYLGCQNTSIQWISLAFLSASASTVGLESPSLALAAPVSKPHKFFDSIPVALSRTANNSGSGVSTPTTEQKPTMSTGHATSGTPIVAFPGFQRPPSSRLSRAYGVEQPSEEDVTKEEAPTEKVLRKASEILCGGGSGGESYDAALSHSDSSESSFSDSGDDNPSVGVLVVSPSCSVRSAHFGYIYCLSFMHLDDSDQLVLASGSGDELVKLWHATPTGLTHLETLESSNTSGEAVLAIASWKNTLFKGLQGGDIEVWDLETCTLIRTLKAHDDDVLCLHATDAHLYSAGAEGTVKRWDRSFKTTDSWSAHDGIILSLATIKPSEVGEVGAHLLKHRTVERLVTGSSDNLIKIWDMPEKSKGTTNNSTPTLSSRKLPDAVVERGRSKDLQQGASATSATIAEKDVSFHVSGKGCGFESVSSIPHSDSLLSSLSQFITYKSVSTEENREDCRQAAHFLKSCLSSYGAETKILPGAKGRNPLVLATFRGKGINSGSPSSRANWGGSLDRLRSSSPLAERSSESLWRGSRSNSQDPSSPSTVTPSNTQARRRKRCLFYGHYDCIAAEGKWSSDPWRMDGRDGYLYGRGVSDNKGPILAVACAASQLLGTRSLDVDVVFLIEGEEESGSIGFKEAVRQHKDEIGDIDVILISNSYWLGEDTPCVTVGLRGVVQATIEISGDEPDVHSGVDGGALREPMIDMVKLLGTFTDGERVTIPGFYDSVRPTTKEEESLYRSIVEMKLTKPDETVDSLMARWRFPSLSVHSIRVSGPGNSTVIPSKVQAAVSIRIVPDQVLENVERDLTRHVESKFLSLRSRNKVEVKVDHRADWWLGSDQDGDGEGDHQEKGRIQSKEGSYSSLLFKAVETEWGVKPVSIREGGSIPAIAILEKELGARAVHLPMGQSSDRAHLPDERIRLVNLMKGKAVIKRFLTSIAKLP</sequence>
<reference evidence="1 2" key="1">
    <citation type="journal article" date="2018" name="Mol. Biol. Evol.">
        <title>Broad Genomic Sampling Reveals a Smut Pathogenic Ancestry of the Fungal Clade Ustilaginomycotina.</title>
        <authorList>
            <person name="Kijpornyongpan T."/>
            <person name="Mondo S.J."/>
            <person name="Barry K."/>
            <person name="Sandor L."/>
            <person name="Lee J."/>
            <person name="Lipzen A."/>
            <person name="Pangilinan J."/>
            <person name="LaButti K."/>
            <person name="Hainaut M."/>
            <person name="Henrissat B."/>
            <person name="Grigoriev I.V."/>
            <person name="Spatafora J.W."/>
            <person name="Aime M.C."/>
        </authorList>
    </citation>
    <scope>NUCLEOTIDE SEQUENCE [LARGE SCALE GENOMIC DNA]</scope>
    <source>
        <strain evidence="1 2">SA 807</strain>
    </source>
</reference>
<name>A0ACD0P6B8_9BASI</name>
<keyword evidence="2" id="KW-1185">Reference proteome</keyword>